<feature type="compositionally biased region" description="Basic and acidic residues" evidence="1">
    <location>
        <begin position="24"/>
        <end position="39"/>
    </location>
</feature>
<feature type="compositionally biased region" description="Basic residues" evidence="1">
    <location>
        <begin position="8"/>
        <end position="18"/>
    </location>
</feature>
<accession>A0A8R7PKP4</accession>
<evidence type="ECO:0000256" key="1">
    <source>
        <dbReference type="SAM" id="MobiDB-lite"/>
    </source>
</evidence>
<sequence length="143" mass="16065">MHSQQAQGHRHAPLRIHKSNPVQRSHDGRHEVRHEHQEETLLSPHQRHETPRLPERPHAAAPPVDHRRGDAHQRHGGEVEGGEERDEGDKTLDGEHPRGAAHQGGRQRGQDRPCEVKRADDGDGDERALQADPPLDQLAQELG</sequence>
<dbReference type="AlphaFoldDB" id="A0A8R7PKP4"/>
<proteinExistence type="predicted"/>
<reference evidence="2" key="2">
    <citation type="submission" date="2018-03" db="EMBL/GenBank/DDBJ databases">
        <title>The Triticum urartu genome reveals the dynamic nature of wheat genome evolution.</title>
        <authorList>
            <person name="Ling H."/>
            <person name="Ma B."/>
            <person name="Shi X."/>
            <person name="Liu H."/>
            <person name="Dong L."/>
            <person name="Sun H."/>
            <person name="Cao Y."/>
            <person name="Gao Q."/>
            <person name="Zheng S."/>
            <person name="Li Y."/>
            <person name="Yu Y."/>
            <person name="Du H."/>
            <person name="Qi M."/>
            <person name="Li Y."/>
            <person name="Yu H."/>
            <person name="Cui Y."/>
            <person name="Wang N."/>
            <person name="Chen C."/>
            <person name="Wu H."/>
            <person name="Zhao Y."/>
            <person name="Zhang J."/>
            <person name="Li Y."/>
            <person name="Zhou W."/>
            <person name="Zhang B."/>
            <person name="Hu W."/>
            <person name="Eijk M."/>
            <person name="Tang J."/>
            <person name="Witsenboer H."/>
            <person name="Zhao S."/>
            <person name="Li Z."/>
            <person name="Zhang A."/>
            <person name="Wang D."/>
            <person name="Liang C."/>
        </authorList>
    </citation>
    <scope>NUCLEOTIDE SEQUENCE [LARGE SCALE GENOMIC DNA]</scope>
    <source>
        <strain evidence="2">cv. G1812</strain>
    </source>
</reference>
<reference evidence="2" key="3">
    <citation type="submission" date="2022-06" db="UniProtKB">
        <authorList>
            <consortium name="EnsemblPlants"/>
        </authorList>
    </citation>
    <scope>IDENTIFICATION</scope>
</reference>
<dbReference type="Gramene" id="TuG1812G0200005409.01.T01">
    <property type="protein sequence ID" value="TuG1812G0200005409.01.T01"/>
    <property type="gene ID" value="TuG1812G0200005409.01"/>
</dbReference>
<organism evidence="2 3">
    <name type="scientific">Triticum urartu</name>
    <name type="common">Red wild einkorn</name>
    <name type="synonym">Crithodium urartu</name>
    <dbReference type="NCBI Taxonomy" id="4572"/>
    <lineage>
        <taxon>Eukaryota</taxon>
        <taxon>Viridiplantae</taxon>
        <taxon>Streptophyta</taxon>
        <taxon>Embryophyta</taxon>
        <taxon>Tracheophyta</taxon>
        <taxon>Spermatophyta</taxon>
        <taxon>Magnoliopsida</taxon>
        <taxon>Liliopsida</taxon>
        <taxon>Poales</taxon>
        <taxon>Poaceae</taxon>
        <taxon>BOP clade</taxon>
        <taxon>Pooideae</taxon>
        <taxon>Triticodae</taxon>
        <taxon>Triticeae</taxon>
        <taxon>Triticinae</taxon>
        <taxon>Triticum</taxon>
    </lineage>
</organism>
<name>A0A8R7PKP4_TRIUA</name>
<evidence type="ECO:0000313" key="2">
    <source>
        <dbReference type="EnsemblPlants" id="TuG1812G0200005409.01.T01"/>
    </source>
</evidence>
<feature type="compositionally biased region" description="Basic and acidic residues" evidence="1">
    <location>
        <begin position="87"/>
        <end position="98"/>
    </location>
</feature>
<feature type="region of interest" description="Disordered" evidence="1">
    <location>
        <begin position="1"/>
        <end position="143"/>
    </location>
</feature>
<protein>
    <submittedName>
        <fullName evidence="2">Uncharacterized protein</fullName>
    </submittedName>
</protein>
<feature type="compositionally biased region" description="Basic and acidic residues" evidence="1">
    <location>
        <begin position="108"/>
        <end position="129"/>
    </location>
</feature>
<evidence type="ECO:0000313" key="3">
    <source>
        <dbReference type="Proteomes" id="UP000015106"/>
    </source>
</evidence>
<reference evidence="3" key="1">
    <citation type="journal article" date="2013" name="Nature">
        <title>Draft genome of the wheat A-genome progenitor Triticum urartu.</title>
        <authorList>
            <person name="Ling H.Q."/>
            <person name="Zhao S."/>
            <person name="Liu D."/>
            <person name="Wang J."/>
            <person name="Sun H."/>
            <person name="Zhang C."/>
            <person name="Fan H."/>
            <person name="Li D."/>
            <person name="Dong L."/>
            <person name="Tao Y."/>
            <person name="Gao C."/>
            <person name="Wu H."/>
            <person name="Li Y."/>
            <person name="Cui Y."/>
            <person name="Guo X."/>
            <person name="Zheng S."/>
            <person name="Wang B."/>
            <person name="Yu K."/>
            <person name="Liang Q."/>
            <person name="Yang W."/>
            <person name="Lou X."/>
            <person name="Chen J."/>
            <person name="Feng M."/>
            <person name="Jian J."/>
            <person name="Zhang X."/>
            <person name="Luo G."/>
            <person name="Jiang Y."/>
            <person name="Liu J."/>
            <person name="Wang Z."/>
            <person name="Sha Y."/>
            <person name="Zhang B."/>
            <person name="Wu H."/>
            <person name="Tang D."/>
            <person name="Shen Q."/>
            <person name="Xue P."/>
            <person name="Zou S."/>
            <person name="Wang X."/>
            <person name="Liu X."/>
            <person name="Wang F."/>
            <person name="Yang Y."/>
            <person name="An X."/>
            <person name="Dong Z."/>
            <person name="Zhang K."/>
            <person name="Zhang X."/>
            <person name="Luo M.C."/>
            <person name="Dvorak J."/>
            <person name="Tong Y."/>
            <person name="Wang J."/>
            <person name="Yang H."/>
            <person name="Li Z."/>
            <person name="Wang D."/>
            <person name="Zhang A."/>
            <person name="Wang J."/>
        </authorList>
    </citation>
    <scope>NUCLEOTIDE SEQUENCE</scope>
    <source>
        <strain evidence="3">cv. G1812</strain>
    </source>
</reference>
<dbReference type="Proteomes" id="UP000015106">
    <property type="component" value="Chromosome 2"/>
</dbReference>
<feature type="compositionally biased region" description="Basic and acidic residues" evidence="1">
    <location>
        <begin position="46"/>
        <end position="78"/>
    </location>
</feature>
<dbReference type="EnsemblPlants" id="TuG1812G0200005409.01.T01">
    <property type="protein sequence ID" value="TuG1812G0200005409.01.T01"/>
    <property type="gene ID" value="TuG1812G0200005409.01"/>
</dbReference>
<keyword evidence="3" id="KW-1185">Reference proteome</keyword>